<proteinExistence type="predicted"/>
<dbReference type="STRING" id="87626.PTD2_20892"/>
<dbReference type="AlphaFoldDB" id="A4CAA4"/>
<keyword evidence="2" id="KW-1185">Reference proteome</keyword>
<sequence length="387" mass="43375">MDEVSRLAKEAILLFQSIFKHLHLTPVVHFELEGGYEPPLIGNALQHNHANLGRINYQLAQLGINGELKPEYWRNQWEYVSLFNGQSPLTEAHDLARAMMVLPQLFGQQGIKQVFIKPVLWAGDTARLAKGNKTIFANGTQLVHIPNAVQINVSVKDSEGKNLVPQADFGEQLQQSFLQSSLGCSLIYLPEEEAFERLGLKRNYQLDAELSSPEDISGGHQGSIALYKQHGKHNQLMGETPLIIGLNQQVLLSQIDWHATARVEHRLGAASLRYNPYLNVLFALANVFCTVKQYLNQDEQFDISIKQAAIKAFIPQALPTSLHCKGHSVGAITLFREQNWLSNTLAEAYQFACSARLLSAWQPEDSVRLKTALLNQYHPQPVLLTNK</sequence>
<protein>
    <submittedName>
        <fullName evidence="1">Uncharacterized protein</fullName>
    </submittedName>
</protein>
<dbReference type="RefSeq" id="WP_009840143.1">
    <property type="nucleotide sequence ID" value="NZ_CH959301.1"/>
</dbReference>
<evidence type="ECO:0000313" key="2">
    <source>
        <dbReference type="Proteomes" id="UP000006201"/>
    </source>
</evidence>
<dbReference type="EMBL" id="AAOH01000004">
    <property type="protein sequence ID" value="EAR28312.1"/>
    <property type="molecule type" value="Genomic_DNA"/>
</dbReference>
<dbReference type="HOGENOM" id="CLU_760418_0_0_6"/>
<evidence type="ECO:0000313" key="1">
    <source>
        <dbReference type="EMBL" id="EAR28312.1"/>
    </source>
</evidence>
<dbReference type="Proteomes" id="UP000006201">
    <property type="component" value="Unassembled WGS sequence"/>
</dbReference>
<reference evidence="1 2" key="1">
    <citation type="submission" date="2006-02" db="EMBL/GenBank/DDBJ databases">
        <authorList>
            <person name="Moran M.A."/>
            <person name="Kjelleberg S."/>
            <person name="Egan S."/>
            <person name="Saunders N."/>
            <person name="Thomas T."/>
            <person name="Ferriera S."/>
            <person name="Johnson J."/>
            <person name="Kravitz S."/>
            <person name="Halpern A."/>
            <person name="Remington K."/>
            <person name="Beeson K."/>
            <person name="Tran B."/>
            <person name="Rogers Y.-H."/>
            <person name="Friedman R."/>
            <person name="Venter J.C."/>
        </authorList>
    </citation>
    <scope>NUCLEOTIDE SEQUENCE [LARGE SCALE GENOMIC DNA]</scope>
    <source>
        <strain evidence="1 2">D2</strain>
    </source>
</reference>
<accession>A4CAA4</accession>
<gene>
    <name evidence="1" type="ORF">PTD2_20892</name>
</gene>
<dbReference type="eggNOG" id="COG0174">
    <property type="taxonomic scope" value="Bacteria"/>
</dbReference>
<organism evidence="1 2">
    <name type="scientific">Pseudoalteromonas tunicata D2</name>
    <dbReference type="NCBI Taxonomy" id="87626"/>
    <lineage>
        <taxon>Bacteria</taxon>
        <taxon>Pseudomonadati</taxon>
        <taxon>Pseudomonadota</taxon>
        <taxon>Gammaproteobacteria</taxon>
        <taxon>Alteromonadales</taxon>
        <taxon>Pseudoalteromonadaceae</taxon>
        <taxon>Pseudoalteromonas</taxon>
    </lineage>
</organism>
<name>A4CAA4_9GAMM</name>
<dbReference type="OrthoDB" id="6378487at2"/>
<comment type="caution">
    <text evidence="1">The sequence shown here is derived from an EMBL/GenBank/DDBJ whole genome shotgun (WGS) entry which is preliminary data.</text>
</comment>